<dbReference type="InterPro" id="IPR057591">
    <property type="entry name" value="TMEM126-like"/>
</dbReference>
<evidence type="ECO:0000313" key="3">
    <source>
        <dbReference type="Proteomes" id="UP000031036"/>
    </source>
</evidence>
<keyword evidence="1" id="KW-0472">Membrane</keyword>
<proteinExistence type="predicted"/>
<sequence length="277" mass="31829">MSKEVNVRDPVDLWKRASLETTGAFTASPPAISRTTLGRHVSGERSAVWTSLSQMAPADQAKFMNRLITYWPYNLERRALTWPLHAGVIANSITTSIIATRISSDMFLMRADTPFFEGVRQCPKSPLFLGIYSSGVVLYIFHQIFIYNNLYRSSLTAHCENIRLMVLQMLNRKTEKYPRVQSLTDFLTLSWEGSRGAWKVLPRLITFQVLVAAVGCYVTLWGRKRIFESMDADPDLVRETMIRAQEKLPLRERLDRFLMKIPIFGRLISNKEDDTSR</sequence>
<keyword evidence="1" id="KW-0812">Transmembrane</keyword>
<protein>
    <recommendedName>
        <fullName evidence="4">Transmembrane protein</fullName>
    </recommendedName>
</protein>
<dbReference type="Proteomes" id="UP000031036">
    <property type="component" value="Unassembled WGS sequence"/>
</dbReference>
<keyword evidence="3" id="KW-1185">Reference proteome</keyword>
<evidence type="ECO:0008006" key="4">
    <source>
        <dbReference type="Google" id="ProtNLM"/>
    </source>
</evidence>
<comment type="caution">
    <text evidence="2">The sequence shown here is derived from an EMBL/GenBank/DDBJ whole genome shotgun (WGS) entry which is preliminary data.</text>
</comment>
<dbReference type="OMA" id="WPFRDER"/>
<evidence type="ECO:0000256" key="1">
    <source>
        <dbReference type="SAM" id="Phobius"/>
    </source>
</evidence>
<accession>A0A0B2V015</accession>
<reference evidence="2 3" key="1">
    <citation type="submission" date="2014-11" db="EMBL/GenBank/DDBJ databases">
        <title>Genetic blueprint of the zoonotic pathogen Toxocara canis.</title>
        <authorList>
            <person name="Zhu X.-Q."/>
            <person name="Korhonen P.K."/>
            <person name="Cai H."/>
            <person name="Young N.D."/>
            <person name="Nejsum P."/>
            <person name="von Samson-Himmelstjerna G."/>
            <person name="Boag P.R."/>
            <person name="Tan P."/>
            <person name="Li Q."/>
            <person name="Min J."/>
            <person name="Yang Y."/>
            <person name="Wang X."/>
            <person name="Fang X."/>
            <person name="Hall R.S."/>
            <person name="Hofmann A."/>
            <person name="Sternberg P.W."/>
            <person name="Jex A.R."/>
            <person name="Gasser R.B."/>
        </authorList>
    </citation>
    <scope>NUCLEOTIDE SEQUENCE [LARGE SCALE GENOMIC DNA]</scope>
    <source>
        <strain evidence="2">PN_DK_2014</strain>
    </source>
</reference>
<feature type="transmembrane region" description="Helical" evidence="1">
    <location>
        <begin position="200"/>
        <end position="220"/>
    </location>
</feature>
<feature type="transmembrane region" description="Helical" evidence="1">
    <location>
        <begin position="127"/>
        <end position="146"/>
    </location>
</feature>
<keyword evidence="1" id="KW-1133">Transmembrane helix</keyword>
<evidence type="ECO:0000313" key="2">
    <source>
        <dbReference type="EMBL" id="KHN74769.1"/>
    </source>
</evidence>
<dbReference type="EMBL" id="JPKZ01002824">
    <property type="protein sequence ID" value="KHN74769.1"/>
    <property type="molecule type" value="Genomic_DNA"/>
</dbReference>
<name>A0A0B2V015_TOXCA</name>
<dbReference type="OrthoDB" id="6234762at2759"/>
<dbReference type="AlphaFoldDB" id="A0A0B2V015"/>
<organism evidence="2 3">
    <name type="scientific">Toxocara canis</name>
    <name type="common">Canine roundworm</name>
    <dbReference type="NCBI Taxonomy" id="6265"/>
    <lineage>
        <taxon>Eukaryota</taxon>
        <taxon>Metazoa</taxon>
        <taxon>Ecdysozoa</taxon>
        <taxon>Nematoda</taxon>
        <taxon>Chromadorea</taxon>
        <taxon>Rhabditida</taxon>
        <taxon>Spirurina</taxon>
        <taxon>Ascaridomorpha</taxon>
        <taxon>Ascaridoidea</taxon>
        <taxon>Toxocaridae</taxon>
        <taxon>Toxocara</taxon>
    </lineage>
</organism>
<gene>
    <name evidence="2" type="ORF">Tcan_06920</name>
</gene>
<dbReference type="Pfam" id="PF23408">
    <property type="entry name" value="TMEM126_like"/>
    <property type="match status" value="2"/>
</dbReference>